<dbReference type="AlphaFoldDB" id="A0A0L0NW83"/>
<gene>
    <name evidence="1" type="ORF">QG37_05046</name>
</gene>
<sequence>MVIPLQVAAKKWLREDLNWRFVVFTGCRGKVMSIEQFIGANVFEKMQ</sequence>
<accession>A0A0L0NW83</accession>
<dbReference type="EMBL" id="LGST01000034">
    <property type="protein sequence ID" value="KND98278.1"/>
    <property type="molecule type" value="Genomic_DNA"/>
</dbReference>
<dbReference type="Proteomes" id="UP000037122">
    <property type="component" value="Unassembled WGS sequence"/>
</dbReference>
<dbReference type="VEuPathDB" id="FungiDB:QG37_05046"/>
<name>A0A0L0NW83_CANAR</name>
<comment type="caution">
    <text evidence="1">The sequence shown here is derived from an EMBL/GenBank/DDBJ whole genome shotgun (WGS) entry which is preliminary data.</text>
</comment>
<proteinExistence type="predicted"/>
<evidence type="ECO:0000313" key="2">
    <source>
        <dbReference type="Proteomes" id="UP000037122"/>
    </source>
</evidence>
<reference evidence="2" key="1">
    <citation type="journal article" date="2015" name="BMC Genomics">
        <title>Draft genome of a commonly misdiagnosed multidrug resistant pathogen Candida auris.</title>
        <authorList>
            <person name="Chatterjee S."/>
            <person name="Alampalli S.V."/>
            <person name="Nageshan R.K."/>
            <person name="Chettiar S.T."/>
            <person name="Joshi S."/>
            <person name="Tatu U.S."/>
        </authorList>
    </citation>
    <scope>NUCLEOTIDE SEQUENCE [LARGE SCALE GENOMIC DNA]</scope>
    <source>
        <strain evidence="2">6684</strain>
    </source>
</reference>
<evidence type="ECO:0000313" key="1">
    <source>
        <dbReference type="EMBL" id="KND98278.1"/>
    </source>
</evidence>
<organism evidence="1 2">
    <name type="scientific">Candidozyma auris</name>
    <name type="common">Yeast</name>
    <name type="synonym">Candida auris</name>
    <dbReference type="NCBI Taxonomy" id="498019"/>
    <lineage>
        <taxon>Eukaryota</taxon>
        <taxon>Fungi</taxon>
        <taxon>Dikarya</taxon>
        <taxon>Ascomycota</taxon>
        <taxon>Saccharomycotina</taxon>
        <taxon>Pichiomycetes</taxon>
        <taxon>Metschnikowiaceae</taxon>
        <taxon>Candidozyma</taxon>
    </lineage>
</organism>
<protein>
    <submittedName>
        <fullName evidence="1">Uncharacterized protein</fullName>
    </submittedName>
</protein>